<dbReference type="Gene3D" id="2.40.128.260">
    <property type="entry name" value="Type IV secretion system, VirB10/TraB/TrbI"/>
    <property type="match status" value="2"/>
</dbReference>
<dbReference type="Pfam" id="PF03743">
    <property type="entry name" value="TrbI"/>
    <property type="match status" value="1"/>
</dbReference>
<dbReference type="RefSeq" id="WP_006714443.1">
    <property type="nucleotide sequence ID" value="NZ_AFWF01000294.1"/>
</dbReference>
<protein>
    <submittedName>
        <fullName evidence="9">Conjugal transfer protein</fullName>
    </submittedName>
</protein>
<sequence>MSDNQGAITPIDAKPTKPKKTKKPKKDRGESTVGKNRGKKIDFVVLGMVAVCVVAVLGAFYFIIGGDKEEPTYDTTYAEVDEAIVVKEIGSDADSITNLMNKIAVQEAKEKAAAEALHLQQQEIIRQQKEEAERLRKAEEKRLREENDRLEKERDNPPKDDSPPDSSNNDSTLPTPQVDSSNASSQSNSDVPTPYERKLTSAVMPEIPSPPSSTPPSQNTTNNTLDSKNFVQGSASTKWRNKRDLLLVHGTNIACALRTEIISTYAGLVTCNVISDVYSANGKTLLVEKGSSVFGEQSITLEQGQARVFVTWSDIQTPEGVSIQIDSLGTGALGASGVDAWVDNHFKERFGGAILLAFIDDAFATIANHQADSKISTENSSDNVSDMASIALENSINIPPTGYVPIGTRLNILVARDIDMSSVYQLQSNE</sequence>
<keyword evidence="4 8" id="KW-0812">Transmembrane</keyword>
<dbReference type="CDD" id="cd22265">
    <property type="entry name" value="UDM1_RNF168"/>
    <property type="match status" value="1"/>
</dbReference>
<dbReference type="InterPro" id="IPR047695">
    <property type="entry name" value="T4SS_VirB10/PtlG"/>
</dbReference>
<evidence type="ECO:0000256" key="7">
    <source>
        <dbReference type="SAM" id="MobiDB-lite"/>
    </source>
</evidence>
<feature type="transmembrane region" description="Helical" evidence="8">
    <location>
        <begin position="43"/>
        <end position="64"/>
    </location>
</feature>
<dbReference type="CDD" id="cd16429">
    <property type="entry name" value="VirB10"/>
    <property type="match status" value="1"/>
</dbReference>
<feature type="region of interest" description="Disordered" evidence="7">
    <location>
        <begin position="1"/>
        <end position="34"/>
    </location>
</feature>
<keyword evidence="5 8" id="KW-1133">Transmembrane helix</keyword>
<gene>
    <name evidence="9" type="ORF">VII00023_22899</name>
</gene>
<dbReference type="Proteomes" id="UP000004605">
    <property type="component" value="Unassembled WGS sequence"/>
</dbReference>
<feature type="compositionally biased region" description="Basic and acidic residues" evidence="7">
    <location>
        <begin position="136"/>
        <end position="162"/>
    </location>
</feature>
<feature type="compositionally biased region" description="Low complexity" evidence="7">
    <location>
        <begin position="215"/>
        <end position="224"/>
    </location>
</feature>
<dbReference type="EMBL" id="AFWF01000294">
    <property type="protein sequence ID" value="EGU31281.1"/>
    <property type="molecule type" value="Genomic_DNA"/>
</dbReference>
<dbReference type="InterPro" id="IPR005498">
    <property type="entry name" value="T4SS_VirB10/TraB/TrbI"/>
</dbReference>
<evidence type="ECO:0000256" key="1">
    <source>
        <dbReference type="ARBA" id="ARBA00004162"/>
    </source>
</evidence>
<organism evidence="9 10">
    <name type="scientific">Vibrio ichthyoenteri ATCC 700023</name>
    <dbReference type="NCBI Taxonomy" id="870968"/>
    <lineage>
        <taxon>Bacteria</taxon>
        <taxon>Pseudomonadati</taxon>
        <taxon>Pseudomonadota</taxon>
        <taxon>Gammaproteobacteria</taxon>
        <taxon>Vibrionales</taxon>
        <taxon>Vibrionaceae</taxon>
        <taxon>Vibrio</taxon>
    </lineage>
</organism>
<dbReference type="InterPro" id="IPR042217">
    <property type="entry name" value="T4SS_VirB10/TrbI"/>
</dbReference>
<dbReference type="NCBIfam" id="NF038091">
    <property type="entry name" value="T4SS_VirB10"/>
    <property type="match status" value="1"/>
</dbReference>
<evidence type="ECO:0000256" key="3">
    <source>
        <dbReference type="ARBA" id="ARBA00022475"/>
    </source>
</evidence>
<proteinExistence type="inferred from homology"/>
<name>F9S7I5_9VIBR</name>
<evidence type="ECO:0000256" key="4">
    <source>
        <dbReference type="ARBA" id="ARBA00022692"/>
    </source>
</evidence>
<dbReference type="AlphaFoldDB" id="F9S7I5"/>
<dbReference type="GO" id="GO:0005886">
    <property type="term" value="C:plasma membrane"/>
    <property type="evidence" value="ECO:0007669"/>
    <property type="project" value="UniProtKB-SubCell"/>
</dbReference>
<feature type="region of interest" description="Disordered" evidence="7">
    <location>
        <begin position="136"/>
        <end position="230"/>
    </location>
</feature>
<feature type="compositionally biased region" description="Basic residues" evidence="7">
    <location>
        <begin position="16"/>
        <end position="26"/>
    </location>
</feature>
<evidence type="ECO:0000256" key="6">
    <source>
        <dbReference type="ARBA" id="ARBA00023136"/>
    </source>
</evidence>
<evidence type="ECO:0000313" key="9">
    <source>
        <dbReference type="EMBL" id="EGU31281.1"/>
    </source>
</evidence>
<comment type="similarity">
    <text evidence="2">Belongs to the TrbI/VirB10 family.</text>
</comment>
<evidence type="ECO:0000256" key="8">
    <source>
        <dbReference type="SAM" id="Phobius"/>
    </source>
</evidence>
<evidence type="ECO:0000256" key="2">
    <source>
        <dbReference type="ARBA" id="ARBA00010265"/>
    </source>
</evidence>
<evidence type="ECO:0000256" key="5">
    <source>
        <dbReference type="ARBA" id="ARBA00022989"/>
    </source>
</evidence>
<keyword evidence="6 8" id="KW-0472">Membrane</keyword>
<evidence type="ECO:0000313" key="10">
    <source>
        <dbReference type="Proteomes" id="UP000004605"/>
    </source>
</evidence>
<comment type="caution">
    <text evidence="9">The sequence shown here is derived from an EMBL/GenBank/DDBJ whole genome shotgun (WGS) entry which is preliminary data.</text>
</comment>
<accession>F9S7I5</accession>
<reference evidence="9 10" key="1">
    <citation type="journal article" date="2012" name="Int. J. Syst. Evol. Microbiol.">
        <title>Vibrio caribbeanicus sp. nov., isolated from the marine sponge Scleritoderma cyanea.</title>
        <authorList>
            <person name="Hoffmann M."/>
            <person name="Monday S.R."/>
            <person name="Allard M.W."/>
            <person name="Strain E.A."/>
            <person name="Whittaker P."/>
            <person name="Naum M."/>
            <person name="McCarthy P.J."/>
            <person name="Lopez J.V."/>
            <person name="Fischer M."/>
            <person name="Brown E.W."/>
        </authorList>
    </citation>
    <scope>NUCLEOTIDE SEQUENCE [LARGE SCALE GENOMIC DNA]</scope>
    <source>
        <strain evidence="9 10">ATCC 700023</strain>
    </source>
</reference>
<feature type="compositionally biased region" description="Low complexity" evidence="7">
    <location>
        <begin position="164"/>
        <end position="192"/>
    </location>
</feature>
<keyword evidence="3" id="KW-1003">Cell membrane</keyword>
<keyword evidence="10" id="KW-1185">Reference proteome</keyword>
<comment type="subcellular location">
    <subcellularLocation>
        <location evidence="1">Cell membrane</location>
        <topology evidence="1">Single-pass membrane protein</topology>
    </subcellularLocation>
</comment>